<evidence type="ECO:0000313" key="2">
    <source>
        <dbReference type="WBParaSite" id="SRDH1_47260.1"/>
    </source>
</evidence>
<dbReference type="WBParaSite" id="SRDH1_47260.9">
    <property type="protein sequence ID" value="SRDH1_47260.9"/>
    <property type="gene ID" value="SRDH1_47260"/>
</dbReference>
<accession>A0A183RC73</accession>
<evidence type="ECO:0000313" key="3">
    <source>
        <dbReference type="WBParaSite" id="SRDH1_47260.8"/>
    </source>
</evidence>
<dbReference type="WBParaSite" id="SRDH1_47260.1">
    <property type="protein sequence ID" value="SRDH1_47260.1"/>
    <property type="gene ID" value="SRDH1_47260"/>
</dbReference>
<evidence type="ECO:0000313" key="1">
    <source>
        <dbReference type="Proteomes" id="UP000050792"/>
    </source>
</evidence>
<sequence length="398" mass="44847">MSDVNQLTNSSLDSSDVDAYPRFAGRTLRKDLSDELPSPSKQVRFRPNVITNSFDHLADKMSLDFTETGFDELTNITSSFGNSDSISILRNRYPPDNALTQNQFYCKQTLYDVSEAMENNVNKMCNLSVDTECHLKGSCQSVSFLKTTDHLPQQPLPSCGPVYSSKNCPSDAKSSSDQDPRELPTYSFTHSESLSLSSLTDLSFLDSNTTSFCNPGDATLNFSQPVFNTTKVLEQEIKSLSRKVNNASKEHYTDEIRLEAERIVNEACNTLPAGDNSINPLILNPRITVNVPENVSTYENLIDLTVDESEIVRLERQRIAAQRKRLLEANRKQNVKVDEPEPDLLEFFDPNRHVYQSVNLQSKGIRSLLPTLHCASDDLVNVFQHKITCDYSFWLCDT</sequence>
<organism evidence="1 2">
    <name type="scientific">Schistosoma rodhaini</name>
    <dbReference type="NCBI Taxonomy" id="6188"/>
    <lineage>
        <taxon>Eukaryota</taxon>
        <taxon>Metazoa</taxon>
        <taxon>Spiralia</taxon>
        <taxon>Lophotrochozoa</taxon>
        <taxon>Platyhelminthes</taxon>
        <taxon>Trematoda</taxon>
        <taxon>Digenea</taxon>
        <taxon>Strigeidida</taxon>
        <taxon>Schistosomatoidea</taxon>
        <taxon>Schistosomatidae</taxon>
        <taxon>Schistosoma</taxon>
    </lineage>
</organism>
<dbReference type="Proteomes" id="UP000050792">
    <property type="component" value="Unassembled WGS sequence"/>
</dbReference>
<name>A0A183RC73_9TREM</name>
<dbReference type="AlphaFoldDB" id="A0A183RC73"/>
<dbReference type="WBParaSite" id="SRDH1_47260.8">
    <property type="protein sequence ID" value="SRDH1_47260.8"/>
    <property type="gene ID" value="SRDH1_47260"/>
</dbReference>
<protein>
    <submittedName>
        <fullName evidence="2 3">PPP1R35_C domain-containing protein</fullName>
    </submittedName>
</protein>
<reference evidence="1" key="1">
    <citation type="submission" date="2022-06" db="EMBL/GenBank/DDBJ databases">
        <authorList>
            <person name="Berger JAMES D."/>
            <person name="Berger JAMES D."/>
        </authorList>
    </citation>
    <scope>NUCLEOTIDE SEQUENCE [LARGE SCALE GENOMIC DNA]</scope>
</reference>
<reference evidence="2 3" key="2">
    <citation type="submission" date="2023-11" db="UniProtKB">
        <authorList>
            <consortium name="WormBaseParasite"/>
        </authorList>
    </citation>
    <scope>IDENTIFICATION</scope>
</reference>
<proteinExistence type="predicted"/>
<keyword evidence="1" id="KW-1185">Reference proteome</keyword>